<dbReference type="PANTHER" id="PTHR10519">
    <property type="entry name" value="GABA-B RECEPTOR"/>
    <property type="match status" value="1"/>
</dbReference>
<dbReference type="OrthoDB" id="16403at2759"/>
<evidence type="ECO:0000259" key="15">
    <source>
        <dbReference type="PROSITE" id="PS50259"/>
    </source>
</evidence>
<dbReference type="GO" id="GO:1901261">
    <property type="term" value="P:regulation of sorocarp spore cell differentiation"/>
    <property type="evidence" value="ECO:0007669"/>
    <property type="project" value="EnsemblProtists"/>
</dbReference>
<dbReference type="SUPFAM" id="SSF53822">
    <property type="entry name" value="Periplasmic binding protein-like I"/>
    <property type="match status" value="1"/>
</dbReference>
<dbReference type="InterPro" id="IPR005225">
    <property type="entry name" value="Small_GTP-bd"/>
</dbReference>
<proteinExistence type="inferred from homology"/>
<dbReference type="GO" id="GO:0003924">
    <property type="term" value="F:GTPase activity"/>
    <property type="evidence" value="ECO:0007669"/>
    <property type="project" value="InterPro"/>
</dbReference>
<dbReference type="InterPro" id="IPR001806">
    <property type="entry name" value="Small_GTPase"/>
</dbReference>
<dbReference type="EMBL" id="GL883009">
    <property type="protein sequence ID" value="EGG22405.1"/>
    <property type="molecule type" value="Genomic_DNA"/>
</dbReference>
<dbReference type="NCBIfam" id="TIGR00231">
    <property type="entry name" value="small_GTP"/>
    <property type="match status" value="1"/>
</dbReference>
<feature type="transmembrane region" description="Helical" evidence="14">
    <location>
        <begin position="775"/>
        <end position="794"/>
    </location>
</feature>
<evidence type="ECO:0000256" key="13">
    <source>
        <dbReference type="SAM" id="MobiDB-lite"/>
    </source>
</evidence>
<dbReference type="Pfam" id="PF01094">
    <property type="entry name" value="ANF_receptor"/>
    <property type="match status" value="1"/>
</dbReference>
<feature type="transmembrane region" description="Helical" evidence="14">
    <location>
        <begin position="863"/>
        <end position="880"/>
    </location>
</feature>
<dbReference type="InterPro" id="IPR017978">
    <property type="entry name" value="GPCR_3_C"/>
</dbReference>
<dbReference type="Proteomes" id="UP000007797">
    <property type="component" value="Unassembled WGS sequence"/>
</dbReference>
<evidence type="ECO:0000256" key="8">
    <source>
        <dbReference type="ARBA" id="ARBA00023134"/>
    </source>
</evidence>
<keyword evidence="8" id="KW-0342">GTP-binding</keyword>
<dbReference type="Gene3D" id="3.40.50.2300">
    <property type="match status" value="3"/>
</dbReference>
<dbReference type="GO" id="GO:0038039">
    <property type="term" value="C:G protein-coupled receptor heterodimeric complex"/>
    <property type="evidence" value="ECO:0007669"/>
    <property type="project" value="TreeGrafter"/>
</dbReference>
<dbReference type="FunFam" id="3.40.50.300:FF:001447">
    <property type="entry name" value="Ras-related protein Rab-1B"/>
    <property type="match status" value="1"/>
</dbReference>
<keyword evidence="17" id="KW-1185">Reference proteome</keyword>
<dbReference type="OMA" id="DACTNVN"/>
<dbReference type="InterPro" id="IPR001828">
    <property type="entry name" value="ANF_lig-bd_rcpt"/>
</dbReference>
<comment type="subcellular location">
    <subcellularLocation>
        <location evidence="1">Cell membrane</location>
        <topology evidence="1">Multi-pass membrane protein</topology>
    </subcellularLocation>
</comment>
<feature type="transmembrane region" description="Helical" evidence="14">
    <location>
        <begin position="703"/>
        <end position="722"/>
    </location>
</feature>
<dbReference type="SMART" id="SM00173">
    <property type="entry name" value="RAS"/>
    <property type="match status" value="1"/>
</dbReference>
<feature type="region of interest" description="Disordered" evidence="13">
    <location>
        <begin position="925"/>
        <end position="981"/>
    </location>
</feature>
<evidence type="ECO:0000256" key="5">
    <source>
        <dbReference type="ARBA" id="ARBA00022741"/>
    </source>
</evidence>
<evidence type="ECO:0000256" key="7">
    <source>
        <dbReference type="ARBA" id="ARBA00023040"/>
    </source>
</evidence>
<dbReference type="InterPro" id="IPR027417">
    <property type="entry name" value="P-loop_NTPase"/>
</dbReference>
<dbReference type="GO" id="GO:0005525">
    <property type="term" value="F:GTP binding"/>
    <property type="evidence" value="ECO:0007669"/>
    <property type="project" value="UniProtKB-KW"/>
</dbReference>
<dbReference type="GO" id="GO:0004965">
    <property type="term" value="F:G protein-coupled GABA receptor activity"/>
    <property type="evidence" value="ECO:0007669"/>
    <property type="project" value="EnsemblProtists"/>
</dbReference>
<reference evidence="17" key="1">
    <citation type="journal article" date="2011" name="Genome Res.">
        <title>Phylogeny-wide analysis of social amoeba genomes highlights ancient origins for complex intercellular communication.</title>
        <authorList>
            <person name="Heidel A.J."/>
            <person name="Lawal H.M."/>
            <person name="Felder M."/>
            <person name="Schilde C."/>
            <person name="Helps N.R."/>
            <person name="Tunggal B."/>
            <person name="Rivero F."/>
            <person name="John U."/>
            <person name="Schleicher M."/>
            <person name="Eichinger L."/>
            <person name="Platzer M."/>
            <person name="Noegel A.A."/>
            <person name="Schaap P."/>
            <person name="Gloeckner G."/>
        </authorList>
    </citation>
    <scope>NUCLEOTIDE SEQUENCE [LARGE SCALE GENOMIC DNA]</scope>
    <source>
        <strain evidence="17">SH3</strain>
    </source>
</reference>
<feature type="compositionally biased region" description="Low complexity" evidence="13">
    <location>
        <begin position="229"/>
        <end position="247"/>
    </location>
</feature>
<feature type="compositionally biased region" description="Low complexity" evidence="13">
    <location>
        <begin position="927"/>
        <end position="959"/>
    </location>
</feature>
<evidence type="ECO:0000256" key="1">
    <source>
        <dbReference type="ARBA" id="ARBA00004651"/>
    </source>
</evidence>
<dbReference type="Gene3D" id="3.40.50.300">
    <property type="entry name" value="P-loop containing nucleotide triphosphate hydrolases"/>
    <property type="match status" value="1"/>
</dbReference>
<evidence type="ECO:0000256" key="6">
    <source>
        <dbReference type="ARBA" id="ARBA00022989"/>
    </source>
</evidence>
<feature type="transmembrane region" description="Helical" evidence="14">
    <location>
        <begin position="824"/>
        <end position="843"/>
    </location>
</feature>
<feature type="transmembrane region" description="Helical" evidence="14">
    <location>
        <begin position="886"/>
        <end position="908"/>
    </location>
</feature>
<evidence type="ECO:0000313" key="16">
    <source>
        <dbReference type="EMBL" id="EGG22405.1"/>
    </source>
</evidence>
<gene>
    <name evidence="16" type="primary">grlE</name>
    <name evidence="16" type="ORF">DFA_04524</name>
</gene>
<dbReference type="GeneID" id="14874470"/>
<feature type="region of interest" description="Disordered" evidence="13">
    <location>
        <begin position="222"/>
        <end position="247"/>
    </location>
</feature>
<dbReference type="GO" id="GO:0031152">
    <property type="term" value="P:aggregation involved in sorocarp development"/>
    <property type="evidence" value="ECO:0007669"/>
    <property type="project" value="EnsemblProtists"/>
</dbReference>
<keyword evidence="7" id="KW-0297">G-protein coupled receptor</keyword>
<dbReference type="PROSITE" id="PS51419">
    <property type="entry name" value="RAB"/>
    <property type="match status" value="1"/>
</dbReference>
<feature type="transmembrane region" description="Helical" evidence="14">
    <location>
        <begin position="666"/>
        <end position="691"/>
    </location>
</feature>
<dbReference type="Pfam" id="PF00071">
    <property type="entry name" value="Ras"/>
    <property type="match status" value="1"/>
</dbReference>
<keyword evidence="5" id="KW-0547">Nucleotide-binding</keyword>
<feature type="compositionally biased region" description="Basic and acidic residues" evidence="13">
    <location>
        <begin position="1"/>
        <end position="31"/>
    </location>
</feature>
<dbReference type="GO" id="GO:0016595">
    <property type="term" value="F:glutamate binding"/>
    <property type="evidence" value="ECO:0007669"/>
    <property type="project" value="EnsemblProtists"/>
</dbReference>
<dbReference type="STRING" id="1054147.F4PPU2"/>
<dbReference type="InterPro" id="IPR002455">
    <property type="entry name" value="GPCR3_GABA-B"/>
</dbReference>
<evidence type="ECO:0000256" key="12">
    <source>
        <dbReference type="ARBA" id="ARBA00023224"/>
    </source>
</evidence>
<evidence type="ECO:0000256" key="9">
    <source>
        <dbReference type="ARBA" id="ARBA00023136"/>
    </source>
</evidence>
<keyword evidence="12" id="KW-0807">Transducer</keyword>
<dbReference type="PROSITE" id="PS50259">
    <property type="entry name" value="G_PROTEIN_RECEP_F3_4"/>
    <property type="match status" value="1"/>
</dbReference>
<dbReference type="SMART" id="SM00174">
    <property type="entry name" value="RHO"/>
    <property type="match status" value="1"/>
</dbReference>
<dbReference type="SUPFAM" id="SSF52540">
    <property type="entry name" value="P-loop containing nucleoside triphosphate hydrolases"/>
    <property type="match status" value="1"/>
</dbReference>
<accession>F4PPU2</accession>
<evidence type="ECO:0000256" key="3">
    <source>
        <dbReference type="ARBA" id="ARBA00022475"/>
    </source>
</evidence>
<keyword evidence="11" id="KW-0325">Glycoprotein</keyword>
<feature type="transmembrane region" description="Helical" evidence="14">
    <location>
        <begin position="734"/>
        <end position="754"/>
    </location>
</feature>
<dbReference type="GO" id="GO:0008066">
    <property type="term" value="F:glutamate receptor activity"/>
    <property type="evidence" value="ECO:0007669"/>
    <property type="project" value="EnsemblProtists"/>
</dbReference>
<dbReference type="CDD" id="cd15047">
    <property type="entry name" value="7tmC_GABA-B-like"/>
    <property type="match status" value="1"/>
</dbReference>
<keyword evidence="4 14" id="KW-0812">Transmembrane</keyword>
<keyword evidence="9 14" id="KW-0472">Membrane</keyword>
<protein>
    <submittedName>
        <fullName evidence="16">G-protein-coupled receptor family 3 protein 5</fullName>
    </submittedName>
</protein>
<keyword evidence="10 16" id="KW-0675">Receptor</keyword>
<dbReference type="InterPro" id="IPR017979">
    <property type="entry name" value="GPCR_3_CS"/>
</dbReference>
<dbReference type="PROSITE" id="PS51421">
    <property type="entry name" value="RAS"/>
    <property type="match status" value="1"/>
</dbReference>
<evidence type="ECO:0000256" key="4">
    <source>
        <dbReference type="ARBA" id="ARBA00022692"/>
    </source>
</evidence>
<keyword evidence="6 14" id="KW-1133">Transmembrane helix</keyword>
<dbReference type="SMART" id="SM00175">
    <property type="entry name" value="RAB"/>
    <property type="match status" value="1"/>
</dbReference>
<dbReference type="PANTHER" id="PTHR10519:SF20">
    <property type="entry name" value="G-PROTEIN COUPLED RECEPTOR 156-RELATED"/>
    <property type="match status" value="1"/>
</dbReference>
<feature type="compositionally biased region" description="Polar residues" evidence="13">
    <location>
        <begin position="964"/>
        <end position="975"/>
    </location>
</feature>
<sequence>MAKDKDKDDDDHQQQPKRDFTDESNNHNQDNKDDEDNDIDEEVYIPFKLLVIGDPACGKSSIVNRYCLNSFESNYKITIGVDSLTKHLRVDGKMVSLLLFDVAGQERFRHMIRSYFQNAHAAIIVMDATRVLPTLNASSIWRQEIDCCFPDSPLPTILLVNKCDLLKDKDAIIETLDQFVVEQNIDKYFFTSAKYGTGIDESMEYIAKILLQQEIDRITNPRDSFKLQPNNNNNTNASSSSPTSSSSSQRLLTNIILTMGAPIPNITNIYVCPSESGQVKFSFFGPSTDPEYPQYKAAAVKAFSDKAGDFCTKYNRSTVMYHPDESPAVINSLDLVEAGVQVVIGPPYTGTSQVSCLILGAFEVPNLSFYATGTDLSNPGKYPFFNRVILDDLQQVHGILALVKYLGWERISCVHTNEDYGIGGANILVREANLIGVSVDTIQSIDTVDGGVPPPDSEYDRVLSNLDDVKARVIIAYAIFPIDCTTLWDHARKNGMLGRGYTWIVTDGCAEYANENPPDDFEGVIAFFPNYNIGPGFDAFYNEMVAVDVDGAFYKGSAFSYDSATAAVLALDKVLANGQDVDDGPLVLKTIRESNFTGLSGSVTFDPETGDRSGGQFSLLNFYNGQFNKIGTIDPETRAVNLSRLIIFMGGTTDIPSDYEVIEYSVALNAVLGAITGVCTLLVLFIGGVIVFQWRKFRYSSPLFCLFIIVGALLSFVSIYTLLPTPTDRLCIAFPWTLGLGYCIVFGTLFTKTWRTWRLFSNARKFKIISISTKMMFSVVGSFVLLESVFMIIWTTVDYPQIEAAPIYKSGQAQLQCVQQYEPWWYVFVFYKVFYIIVGVFLAFKTRNVVDSLNESKPITMSLYNLTFVMLISVPLGFILNDYPTAVLVIEVVAILLSFTATVCLLFLPRVWLIISGQQHSIDTRDSSYNSGGYSSQQSGGVAMKSSTASATAKPTSSEKTNERSAPSHTESTGSLRAKGDMQSVIVSGGGTVYTGGDPIPA</sequence>
<dbReference type="GO" id="GO:0043327">
    <property type="term" value="P:chemotaxis to cAMP"/>
    <property type="evidence" value="ECO:0007669"/>
    <property type="project" value="EnsemblProtists"/>
</dbReference>
<keyword evidence="3" id="KW-1003">Cell membrane</keyword>
<evidence type="ECO:0000256" key="10">
    <source>
        <dbReference type="ARBA" id="ARBA00023170"/>
    </source>
</evidence>
<dbReference type="SMART" id="SM00176">
    <property type="entry name" value="RAN"/>
    <property type="match status" value="1"/>
</dbReference>
<feature type="domain" description="G-protein coupled receptors family 3 profile" evidence="15">
    <location>
        <begin position="697"/>
        <end position="930"/>
    </location>
</feature>
<dbReference type="Pfam" id="PF00003">
    <property type="entry name" value="7tm_3"/>
    <property type="match status" value="1"/>
</dbReference>
<dbReference type="KEGG" id="dfa:DFA_04524"/>
<dbReference type="AlphaFoldDB" id="F4PPU2"/>
<dbReference type="PRINTS" id="PR00449">
    <property type="entry name" value="RASTRNSFRMNG"/>
</dbReference>
<evidence type="ECO:0000256" key="11">
    <source>
        <dbReference type="ARBA" id="ARBA00023180"/>
    </source>
</evidence>
<feature type="region of interest" description="Disordered" evidence="13">
    <location>
        <begin position="1"/>
        <end position="37"/>
    </location>
</feature>
<dbReference type="InterPro" id="IPR028082">
    <property type="entry name" value="Peripla_BP_I"/>
</dbReference>
<comment type="similarity">
    <text evidence="2">Belongs to the small GTPase superfamily. Rab family.</text>
</comment>
<name>F4PPU2_CACFS</name>
<dbReference type="RefSeq" id="XP_004360256.1">
    <property type="nucleotide sequence ID" value="XM_004360199.1"/>
</dbReference>
<dbReference type="GO" id="GO:0007214">
    <property type="term" value="P:gamma-aminobutyric acid signaling pathway"/>
    <property type="evidence" value="ECO:0007669"/>
    <property type="project" value="EnsemblProtists"/>
</dbReference>
<evidence type="ECO:0000256" key="14">
    <source>
        <dbReference type="SAM" id="Phobius"/>
    </source>
</evidence>
<evidence type="ECO:0000313" key="17">
    <source>
        <dbReference type="Proteomes" id="UP000007797"/>
    </source>
</evidence>
<dbReference type="PROSITE" id="PS00981">
    <property type="entry name" value="G_PROTEIN_RECEP_F3_3"/>
    <property type="match status" value="1"/>
</dbReference>
<evidence type="ECO:0000256" key="2">
    <source>
        <dbReference type="ARBA" id="ARBA00006270"/>
    </source>
</evidence>
<organism evidence="16 17">
    <name type="scientific">Cavenderia fasciculata</name>
    <name type="common">Slime mold</name>
    <name type="synonym">Dictyostelium fasciculatum</name>
    <dbReference type="NCBI Taxonomy" id="261658"/>
    <lineage>
        <taxon>Eukaryota</taxon>
        <taxon>Amoebozoa</taxon>
        <taxon>Evosea</taxon>
        <taxon>Eumycetozoa</taxon>
        <taxon>Dictyostelia</taxon>
        <taxon>Acytosteliales</taxon>
        <taxon>Cavenderiaceae</taxon>
        <taxon>Cavenderia</taxon>
    </lineage>
</organism>